<evidence type="ECO:0000313" key="16">
    <source>
        <dbReference type="EMBL" id="CBY38855.1"/>
    </source>
</evidence>
<dbReference type="GO" id="GO:0005743">
    <property type="term" value="C:mitochondrial inner membrane"/>
    <property type="evidence" value="ECO:0007669"/>
    <property type="project" value="UniProtKB-SubCell"/>
</dbReference>
<dbReference type="FunCoup" id="E4XFT8">
    <property type="interactions" value="509"/>
</dbReference>
<evidence type="ECO:0000313" key="17">
    <source>
        <dbReference type="Proteomes" id="UP000001307"/>
    </source>
</evidence>
<keyword evidence="9" id="KW-1133">Transmembrane helix</keyword>
<keyword evidence="10 14" id="KW-0496">Mitochondrion</keyword>
<keyword evidence="11" id="KW-0472">Membrane</keyword>
<evidence type="ECO:0000256" key="9">
    <source>
        <dbReference type="ARBA" id="ARBA00022989"/>
    </source>
</evidence>
<keyword evidence="8 14" id="KW-0249">Electron transport</keyword>
<comment type="similarity">
    <text evidence="2 14">Belongs to the complex I NDUFA13 subunit family.</text>
</comment>
<dbReference type="PANTHER" id="PTHR12966">
    <property type="entry name" value="NADH DEHYDROGENASE UBIQUINONE 1 ALPHA SUBCOMPLEX SUBUNIT 13"/>
    <property type="match status" value="1"/>
</dbReference>
<dbReference type="GO" id="GO:0045271">
    <property type="term" value="C:respiratory chain complex I"/>
    <property type="evidence" value="ECO:0007669"/>
    <property type="project" value="UniProtKB-UniRule"/>
</dbReference>
<keyword evidence="5 14" id="KW-0679">Respiratory chain</keyword>
<dbReference type="AlphaFoldDB" id="E4XFT8"/>
<sequence length="192" mass="21848">MNRLLASRATCARLFRTASYRQDMPPPGGYPQMPWRRNIPNRGMSYIHMLVAGFVAYWLERTVTSRRVQYEQESFWEGQNIDMACMPLYEVEIDRDELRSLKEQMESEAVNIVASGFDPNWKVGGHGIGDNGNPEYWPSNGYTSPYNLAIFKNFEGERAAKTHSWSHQSMALNSAMGLGAGKFEHVGPRGTF</sequence>
<evidence type="ECO:0000256" key="4">
    <source>
        <dbReference type="ARBA" id="ARBA00022448"/>
    </source>
</evidence>
<name>E4XFT8_OIKDI</name>
<evidence type="ECO:0000256" key="3">
    <source>
        <dbReference type="ARBA" id="ARBA00018192"/>
    </source>
</evidence>
<evidence type="ECO:0000256" key="13">
    <source>
        <dbReference type="ARBA" id="ARBA00046797"/>
    </source>
</evidence>
<dbReference type="InterPro" id="IPR009346">
    <property type="entry name" value="GRIM-19"/>
</dbReference>
<evidence type="ECO:0000256" key="7">
    <source>
        <dbReference type="ARBA" id="ARBA00022792"/>
    </source>
</evidence>
<dbReference type="OrthoDB" id="3308at2759"/>
<dbReference type="Pfam" id="PF06212">
    <property type="entry name" value="GRIM-19"/>
    <property type="match status" value="1"/>
</dbReference>
<evidence type="ECO:0000256" key="8">
    <source>
        <dbReference type="ARBA" id="ARBA00022982"/>
    </source>
</evidence>
<evidence type="ECO:0000256" key="12">
    <source>
        <dbReference type="ARBA" id="ARBA00045908"/>
    </source>
</evidence>
<protein>
    <recommendedName>
        <fullName evidence="3 14">NADH dehydrogenase [ubiquinone] 1 alpha subcomplex subunit 13</fullName>
    </recommendedName>
</protein>
<dbReference type="Proteomes" id="UP000011014">
    <property type="component" value="Unassembled WGS sequence"/>
</dbReference>
<dbReference type="Proteomes" id="UP000001307">
    <property type="component" value="Unassembled WGS sequence"/>
</dbReference>
<accession>E4XFT8</accession>
<keyword evidence="7 14" id="KW-0999">Mitochondrion inner membrane</keyword>
<gene>
    <name evidence="15" type="ORF">GSOID_T00010342001</name>
    <name evidence="16" type="ORF">GSOID_T00019382001</name>
</gene>
<comment type="subunit">
    <text evidence="13">Complex I is composed of 45 different subunits. Interacts with CARD15, but not with CARD4. Interacts with STAT3, but not with STAT1, STAT2 and STAT5A. Interacts with OLFM4.</text>
</comment>
<dbReference type="PANTHER" id="PTHR12966:SF0">
    <property type="entry name" value="NADH DEHYDROGENASE [UBIQUINONE] 1 ALPHA SUBCOMPLEX SUBUNIT 13"/>
    <property type="match status" value="1"/>
</dbReference>
<comment type="function">
    <text evidence="14">Complex I functions in the transfer of electrons from NADH to the respiratory chain. Accessory subunit of the mitochondrial membrane respiratory chain NADH dehydrogenase (Complex I), that is believed not to be involved in catalysis.</text>
</comment>
<dbReference type="EMBL" id="FN653046">
    <property type="protein sequence ID" value="CBY24477.1"/>
    <property type="molecule type" value="Genomic_DNA"/>
</dbReference>
<organism evidence="15">
    <name type="scientific">Oikopleura dioica</name>
    <name type="common">Tunicate</name>
    <dbReference type="NCBI Taxonomy" id="34765"/>
    <lineage>
        <taxon>Eukaryota</taxon>
        <taxon>Metazoa</taxon>
        <taxon>Chordata</taxon>
        <taxon>Tunicata</taxon>
        <taxon>Appendicularia</taxon>
        <taxon>Copelata</taxon>
        <taxon>Oikopleuridae</taxon>
        <taxon>Oikopleura</taxon>
    </lineage>
</organism>
<keyword evidence="17" id="KW-1185">Reference proteome</keyword>
<comment type="function">
    <text evidence="12">Accessory subunit of the mitochondrial membrane respiratory chain NADH dehydrogenase (Complex I), that is believed not to be involved in catalysis. Complex I functions in the transfer of electrons from NADH to the respiratory chain. The immediate electron acceptor for the enzyme is believed to be ubiquinone. Involved in the interferon/all-trans-retinoic acid (IFN/RA) induced cell death. This apoptotic activity is inhibited by interaction with viral IRF1. Prevents the transactivation of STAT3 target genes. May play a role in CARD15-mediated innate mucosal responses and serve to regulate intestinal epithelial cell responses to microbes.</text>
</comment>
<keyword evidence="6" id="KW-0812">Transmembrane</keyword>
<proteinExistence type="inferred from homology"/>
<evidence type="ECO:0000256" key="1">
    <source>
        <dbReference type="ARBA" id="ARBA00004298"/>
    </source>
</evidence>
<evidence type="ECO:0000256" key="11">
    <source>
        <dbReference type="ARBA" id="ARBA00023136"/>
    </source>
</evidence>
<comment type="subcellular location">
    <subcellularLocation>
        <location evidence="1 14">Mitochondrion inner membrane</location>
        <topology evidence="1 14">Single-pass membrane protein</topology>
        <orientation evidence="1 14">Matrix side</orientation>
    </subcellularLocation>
</comment>
<evidence type="ECO:0000256" key="14">
    <source>
        <dbReference type="RuleBase" id="RU368034"/>
    </source>
</evidence>
<reference evidence="15" key="1">
    <citation type="journal article" date="2010" name="Science">
        <title>Plasticity of animal genome architecture unmasked by rapid evolution of a pelagic tunicate.</title>
        <authorList>
            <person name="Denoeud F."/>
            <person name="Henriet S."/>
            <person name="Mungpakdee S."/>
            <person name="Aury J.M."/>
            <person name="Da Silva C."/>
            <person name="Brinkmann H."/>
            <person name="Mikhaleva J."/>
            <person name="Olsen L.C."/>
            <person name="Jubin C."/>
            <person name="Canestro C."/>
            <person name="Bouquet J.M."/>
            <person name="Danks G."/>
            <person name="Poulain J."/>
            <person name="Campsteijn C."/>
            <person name="Adamski M."/>
            <person name="Cross I."/>
            <person name="Yadetie F."/>
            <person name="Muffato M."/>
            <person name="Louis A."/>
            <person name="Butcher S."/>
            <person name="Tsagkogeorga G."/>
            <person name="Konrad A."/>
            <person name="Singh S."/>
            <person name="Jensen M.F."/>
            <person name="Cong E.H."/>
            <person name="Eikeseth-Otteraa H."/>
            <person name="Noel B."/>
            <person name="Anthouard V."/>
            <person name="Porcel B.M."/>
            <person name="Kachouri-Lafond R."/>
            <person name="Nishino A."/>
            <person name="Ugolini M."/>
            <person name="Chourrout P."/>
            <person name="Nishida H."/>
            <person name="Aasland R."/>
            <person name="Huzurbazar S."/>
            <person name="Westhof E."/>
            <person name="Delsuc F."/>
            <person name="Lehrach H."/>
            <person name="Reinhardt R."/>
            <person name="Weissenbach J."/>
            <person name="Roy S.W."/>
            <person name="Artiguenave F."/>
            <person name="Postlethwait J.H."/>
            <person name="Manak J.R."/>
            <person name="Thompson E.M."/>
            <person name="Jaillon O."/>
            <person name="Du Pasquier L."/>
            <person name="Boudinot P."/>
            <person name="Liberles D.A."/>
            <person name="Volff J.N."/>
            <person name="Philippe H."/>
            <person name="Lenhard B."/>
            <person name="Roest Crollius H."/>
            <person name="Wincker P."/>
            <person name="Chourrout D."/>
        </authorList>
    </citation>
    <scope>NUCLEOTIDE SEQUENCE [LARGE SCALE GENOMIC DNA]</scope>
</reference>
<keyword evidence="4 14" id="KW-0813">Transport</keyword>
<evidence type="ECO:0000256" key="6">
    <source>
        <dbReference type="ARBA" id="ARBA00022692"/>
    </source>
</evidence>
<dbReference type="InParanoid" id="E4XFT8"/>
<evidence type="ECO:0000256" key="2">
    <source>
        <dbReference type="ARBA" id="ARBA00007312"/>
    </source>
</evidence>
<evidence type="ECO:0000256" key="5">
    <source>
        <dbReference type="ARBA" id="ARBA00022660"/>
    </source>
</evidence>
<evidence type="ECO:0000256" key="10">
    <source>
        <dbReference type="ARBA" id="ARBA00023128"/>
    </source>
</evidence>
<dbReference type="EMBL" id="FN655344">
    <property type="protein sequence ID" value="CBY38855.1"/>
    <property type="molecule type" value="Genomic_DNA"/>
</dbReference>
<evidence type="ECO:0000313" key="15">
    <source>
        <dbReference type="EMBL" id="CBY24477.1"/>
    </source>
</evidence>